<dbReference type="AlphaFoldDB" id="A0A0C2C514"/>
<gene>
    <name evidence="1" type="ORF">ANCDUO_25200</name>
</gene>
<evidence type="ECO:0000313" key="2">
    <source>
        <dbReference type="Proteomes" id="UP000054047"/>
    </source>
</evidence>
<dbReference type="Proteomes" id="UP000054047">
    <property type="component" value="Unassembled WGS sequence"/>
</dbReference>
<reference evidence="1 2" key="1">
    <citation type="submission" date="2013-12" db="EMBL/GenBank/DDBJ databases">
        <title>Draft genome of the parsitic nematode Ancylostoma duodenale.</title>
        <authorList>
            <person name="Mitreva M."/>
        </authorList>
    </citation>
    <scope>NUCLEOTIDE SEQUENCE [LARGE SCALE GENOMIC DNA]</scope>
    <source>
        <strain evidence="1 2">Zhejiang</strain>
    </source>
</reference>
<evidence type="ECO:0000313" key="1">
    <source>
        <dbReference type="EMBL" id="KIH44772.1"/>
    </source>
</evidence>
<sequence length="74" mass="8217">MGERVGGCCCAATWTYERRTDERRLAYKPGRTSHGQAERGTSEVLLTTSDPAASTLDVQRRHTFLCCIPVAICR</sequence>
<keyword evidence="2" id="KW-1185">Reference proteome</keyword>
<protein>
    <submittedName>
        <fullName evidence="1">Uncharacterized protein</fullName>
    </submittedName>
</protein>
<dbReference type="EMBL" id="KN775641">
    <property type="protein sequence ID" value="KIH44772.1"/>
    <property type="molecule type" value="Genomic_DNA"/>
</dbReference>
<accession>A0A0C2C514</accession>
<name>A0A0C2C514_9BILA</name>
<proteinExistence type="predicted"/>
<organism evidence="1 2">
    <name type="scientific">Ancylostoma duodenale</name>
    <dbReference type="NCBI Taxonomy" id="51022"/>
    <lineage>
        <taxon>Eukaryota</taxon>
        <taxon>Metazoa</taxon>
        <taxon>Ecdysozoa</taxon>
        <taxon>Nematoda</taxon>
        <taxon>Chromadorea</taxon>
        <taxon>Rhabditida</taxon>
        <taxon>Rhabditina</taxon>
        <taxon>Rhabditomorpha</taxon>
        <taxon>Strongyloidea</taxon>
        <taxon>Ancylostomatidae</taxon>
        <taxon>Ancylostomatinae</taxon>
        <taxon>Ancylostoma</taxon>
    </lineage>
</organism>